<dbReference type="EMBL" id="CP011974">
    <property type="protein sequence ID" value="AKO91141.1"/>
    <property type="molecule type" value="Genomic_DNA"/>
</dbReference>
<proteinExistence type="predicted"/>
<evidence type="ECO:0000313" key="1">
    <source>
        <dbReference type="EMBL" id="AKO91141.1"/>
    </source>
</evidence>
<dbReference type="RefSeq" id="WP_019390608.1">
    <property type="nucleotide sequence ID" value="NZ_ALIM01000002.1"/>
</dbReference>
<protein>
    <submittedName>
        <fullName evidence="1">Uncharacterized protein</fullName>
    </submittedName>
</protein>
<dbReference type="InterPro" id="IPR026952">
    <property type="entry name" value="WVELL"/>
</dbReference>
<dbReference type="GeneID" id="93703282"/>
<accession>A0A1X7FVA7</accession>
<reference evidence="2" key="2">
    <citation type="submission" date="2015-06" db="EMBL/GenBank/DDBJ databases">
        <title>Genome Sequence of Bacillus endophyticus and Analysis of its Companion Mechanism in the Ketogulonigenium vulgare-Bacillus strain Consortium.</title>
        <authorList>
            <person name="Jia N."/>
            <person name="Du J."/>
            <person name="Ding M.-Z."/>
            <person name="Gao F."/>
            <person name="Yuan Y.-J."/>
        </authorList>
    </citation>
    <scope>NUCLEOTIDE SEQUENCE [LARGE SCALE GENOMIC DNA]</scope>
    <source>
        <strain evidence="2">Hbe603</strain>
    </source>
</reference>
<dbReference type="OrthoDB" id="2361637at2"/>
<dbReference type="Pfam" id="PF14043">
    <property type="entry name" value="WVELL"/>
    <property type="match status" value="1"/>
</dbReference>
<gene>
    <name evidence="1" type="ORF">BEH_02790</name>
</gene>
<sequence length="89" mass="10628">MEDIFERLTTMLLEKNDSLSYAKARTWIELLWEDFEATYAKAGREYKGQELTEQIVTNWINHYGPRLHEFKTSNPKFKALMDSEDDLKH</sequence>
<evidence type="ECO:0000313" key="2">
    <source>
        <dbReference type="Proteomes" id="UP000036202"/>
    </source>
</evidence>
<dbReference type="Proteomes" id="UP000036202">
    <property type="component" value="Chromosome"/>
</dbReference>
<keyword evidence="2" id="KW-1185">Reference proteome</keyword>
<name>A0A0H4KEE2_9BACI</name>
<accession>A0A0H4KEE2</accession>
<dbReference type="KEGG" id="beo:BEH_02790"/>
<dbReference type="PATRIC" id="fig|135735.6.peg.523"/>
<reference evidence="1 2" key="1">
    <citation type="journal article" date="2015" name="PLoS ONE">
        <title>Genome Sequence of Bacillus endophyticus and Analysis of Its Companion Mechanism in the Ketogulonigenium vulgare-Bacillus Strain Consortium.</title>
        <authorList>
            <person name="Jia N."/>
            <person name="Du J."/>
            <person name="Ding M.Z."/>
            <person name="Gao F."/>
            <person name="Yuan Y.J."/>
        </authorList>
    </citation>
    <scope>NUCLEOTIDE SEQUENCE [LARGE SCALE GENOMIC DNA]</scope>
    <source>
        <strain evidence="1 2">Hbe603</strain>
    </source>
</reference>
<organism evidence="1 2">
    <name type="scientific">Priestia filamentosa</name>
    <dbReference type="NCBI Taxonomy" id="1402861"/>
    <lineage>
        <taxon>Bacteria</taxon>
        <taxon>Bacillati</taxon>
        <taxon>Bacillota</taxon>
        <taxon>Bacilli</taxon>
        <taxon>Bacillales</taxon>
        <taxon>Bacillaceae</taxon>
        <taxon>Priestia</taxon>
    </lineage>
</organism>
<dbReference type="AlphaFoldDB" id="A0A0H4KEE2"/>